<organism evidence="1 2">
    <name type="scientific">Owenia fusiformis</name>
    <name type="common">Polychaete worm</name>
    <dbReference type="NCBI Taxonomy" id="6347"/>
    <lineage>
        <taxon>Eukaryota</taxon>
        <taxon>Metazoa</taxon>
        <taxon>Spiralia</taxon>
        <taxon>Lophotrochozoa</taxon>
        <taxon>Annelida</taxon>
        <taxon>Polychaeta</taxon>
        <taxon>Sedentaria</taxon>
        <taxon>Canalipalpata</taxon>
        <taxon>Sabellida</taxon>
        <taxon>Oweniida</taxon>
        <taxon>Oweniidae</taxon>
        <taxon>Owenia</taxon>
    </lineage>
</organism>
<dbReference type="AlphaFoldDB" id="A0A8J1TFV9"/>
<keyword evidence="2" id="KW-1185">Reference proteome</keyword>
<evidence type="ECO:0000313" key="1">
    <source>
        <dbReference type="EMBL" id="CAH1776881.1"/>
    </source>
</evidence>
<evidence type="ECO:0000313" key="2">
    <source>
        <dbReference type="Proteomes" id="UP000749559"/>
    </source>
</evidence>
<accession>A0A8J1TFV9</accession>
<comment type="caution">
    <text evidence="1">The sequence shown here is derived from an EMBL/GenBank/DDBJ whole genome shotgun (WGS) entry which is preliminary data.</text>
</comment>
<name>A0A8J1TFV9_OWEFU</name>
<dbReference type="Gene3D" id="3.30.460.90">
    <property type="match status" value="1"/>
</dbReference>
<feature type="non-terminal residue" evidence="1">
    <location>
        <position position="1"/>
    </location>
</feature>
<gene>
    <name evidence="1" type="ORF">OFUS_LOCUS4011</name>
</gene>
<dbReference type="Proteomes" id="UP000749559">
    <property type="component" value="Unassembled WGS sequence"/>
</dbReference>
<proteinExistence type="predicted"/>
<protein>
    <submittedName>
        <fullName evidence="1">Uncharacterized protein</fullName>
    </submittedName>
</protein>
<sequence length="209" mass="23873">VKLKNSPAELVRHEAHIRTRIVQPICDKLSSSHPALAVSNVYLNGSTSNQTKIDTPNELDYVLPMVHSDHVQMKQHCDIDWEVIDCRIHPSQHQRLSQYPGLLDSKGFLEPYSFIQKYLPQIVNESLLELHSEGSLVYKGKIALEEEPIESSKLKYNEVQLDKERHVTSLCLRVGGLLCATDIDLCFCLKKLELPYTNSRFKFYIAVAK</sequence>
<reference evidence="1" key="1">
    <citation type="submission" date="2022-03" db="EMBL/GenBank/DDBJ databases">
        <authorList>
            <person name="Martin C."/>
        </authorList>
    </citation>
    <scope>NUCLEOTIDE SEQUENCE</scope>
</reference>
<dbReference type="EMBL" id="CAIIXF020000002">
    <property type="protein sequence ID" value="CAH1776881.1"/>
    <property type="molecule type" value="Genomic_DNA"/>
</dbReference>